<evidence type="ECO:0000313" key="1">
    <source>
        <dbReference type="EMBL" id="KAL3565481.1"/>
    </source>
</evidence>
<evidence type="ECO:0000313" key="2">
    <source>
        <dbReference type="Proteomes" id="UP000309997"/>
    </source>
</evidence>
<sequence length="81" mass="8338">MMDRGDALPFGDETTAACGSDDIARRLLTCNSILSLLSAAKAAATDGGRCLRFSVGFPSLSGTVDGTVANRDSTSLRVKKG</sequence>
<dbReference type="Proteomes" id="UP000309997">
    <property type="component" value="Unassembled WGS sequence"/>
</dbReference>
<comment type="caution">
    <text evidence="1">The sequence shown here is derived from an EMBL/GenBank/DDBJ whole genome shotgun (WGS) entry which is preliminary data.</text>
</comment>
<protein>
    <submittedName>
        <fullName evidence="1">Uncharacterized protein</fullName>
    </submittedName>
</protein>
<name>A0ACC4AH45_POPAL</name>
<accession>A0ACC4AH45</accession>
<dbReference type="EMBL" id="RCHU02000019">
    <property type="protein sequence ID" value="KAL3565481.1"/>
    <property type="molecule type" value="Genomic_DNA"/>
</dbReference>
<keyword evidence="2" id="KW-1185">Reference proteome</keyword>
<reference evidence="1 2" key="1">
    <citation type="journal article" date="2024" name="Plant Biotechnol. J.">
        <title>Genome and CRISPR/Cas9 system of a widespread forest tree (Populus alba) in the world.</title>
        <authorList>
            <person name="Liu Y.J."/>
            <person name="Jiang P.F."/>
            <person name="Han X.M."/>
            <person name="Li X.Y."/>
            <person name="Wang H.M."/>
            <person name="Wang Y.J."/>
            <person name="Wang X.X."/>
            <person name="Zeng Q.Y."/>
        </authorList>
    </citation>
    <scope>NUCLEOTIDE SEQUENCE [LARGE SCALE GENOMIC DNA]</scope>
    <source>
        <strain evidence="2">cv. PAL-ZL1</strain>
    </source>
</reference>
<gene>
    <name evidence="1" type="ORF">D5086_033527</name>
</gene>
<proteinExistence type="predicted"/>
<organism evidence="1 2">
    <name type="scientific">Populus alba</name>
    <name type="common">White poplar</name>
    <dbReference type="NCBI Taxonomy" id="43335"/>
    <lineage>
        <taxon>Eukaryota</taxon>
        <taxon>Viridiplantae</taxon>
        <taxon>Streptophyta</taxon>
        <taxon>Embryophyta</taxon>
        <taxon>Tracheophyta</taxon>
        <taxon>Spermatophyta</taxon>
        <taxon>Magnoliopsida</taxon>
        <taxon>eudicotyledons</taxon>
        <taxon>Gunneridae</taxon>
        <taxon>Pentapetalae</taxon>
        <taxon>rosids</taxon>
        <taxon>fabids</taxon>
        <taxon>Malpighiales</taxon>
        <taxon>Salicaceae</taxon>
        <taxon>Saliceae</taxon>
        <taxon>Populus</taxon>
    </lineage>
</organism>